<accession>A0A0N5B9W7</accession>
<reference evidence="3" key="1">
    <citation type="submission" date="2017-02" db="UniProtKB">
        <authorList>
            <consortium name="WormBaseParasite"/>
        </authorList>
    </citation>
    <scope>IDENTIFICATION</scope>
</reference>
<proteinExistence type="predicted"/>
<keyword evidence="2" id="KW-1185">Reference proteome</keyword>
<protein>
    <submittedName>
        <fullName evidence="3">RRM domain-containing protein</fullName>
    </submittedName>
</protein>
<organism evidence="2 3">
    <name type="scientific">Strongyloides papillosus</name>
    <name type="common">Intestinal threadworm</name>
    <dbReference type="NCBI Taxonomy" id="174720"/>
    <lineage>
        <taxon>Eukaryota</taxon>
        <taxon>Metazoa</taxon>
        <taxon>Ecdysozoa</taxon>
        <taxon>Nematoda</taxon>
        <taxon>Chromadorea</taxon>
        <taxon>Rhabditida</taxon>
        <taxon>Tylenchina</taxon>
        <taxon>Panagrolaimomorpha</taxon>
        <taxon>Strongyloidoidea</taxon>
        <taxon>Strongyloididae</taxon>
        <taxon>Strongyloides</taxon>
    </lineage>
</organism>
<feature type="compositionally biased region" description="Low complexity" evidence="1">
    <location>
        <begin position="174"/>
        <end position="187"/>
    </location>
</feature>
<dbReference type="WBParaSite" id="SPAL_0000283700.1">
    <property type="protein sequence ID" value="SPAL_0000283700.1"/>
    <property type="gene ID" value="SPAL_0000283700"/>
</dbReference>
<dbReference type="AlphaFoldDB" id="A0A0N5B9W7"/>
<feature type="compositionally biased region" description="Basic and acidic residues" evidence="1">
    <location>
        <begin position="34"/>
        <end position="52"/>
    </location>
</feature>
<feature type="region of interest" description="Disordered" evidence="1">
    <location>
        <begin position="167"/>
        <end position="214"/>
    </location>
</feature>
<feature type="region of interest" description="Disordered" evidence="1">
    <location>
        <begin position="1"/>
        <end position="86"/>
    </location>
</feature>
<dbReference type="Proteomes" id="UP000046392">
    <property type="component" value="Unplaced"/>
</dbReference>
<sequence>MSYGGRDRRDYQDRNRQGGGGYHSNRSYGNGNGDSRRDNYRRDDGRRDDNRRGGGNGGHYRGNGRGDNNRGSYGGRGGRGRGNVPDRNARIYSFRLYGVDEDIGPSHFMDYFKQNNLKFFYVDRCAQDEFVFSGYDSDMIDGLKKHLESLNGSITFPRIKKSVKISFNGGGGSRQSCSSYSSNPGNKRGPGGGGDDSSQPAKRRRPVGGGSEFD</sequence>
<feature type="compositionally biased region" description="Gly residues" evidence="1">
    <location>
        <begin position="72"/>
        <end position="81"/>
    </location>
</feature>
<feature type="compositionally biased region" description="Gly residues" evidence="1">
    <location>
        <begin position="53"/>
        <end position="65"/>
    </location>
</feature>
<feature type="compositionally biased region" description="Basic and acidic residues" evidence="1">
    <location>
        <begin position="1"/>
        <end position="16"/>
    </location>
</feature>
<evidence type="ECO:0000313" key="3">
    <source>
        <dbReference type="WBParaSite" id="SPAL_0000283700.1"/>
    </source>
</evidence>
<name>A0A0N5B9W7_STREA</name>
<evidence type="ECO:0000256" key="1">
    <source>
        <dbReference type="SAM" id="MobiDB-lite"/>
    </source>
</evidence>
<evidence type="ECO:0000313" key="2">
    <source>
        <dbReference type="Proteomes" id="UP000046392"/>
    </source>
</evidence>